<dbReference type="PROSITE" id="PS00211">
    <property type="entry name" value="ABC_TRANSPORTER_1"/>
    <property type="match status" value="1"/>
</dbReference>
<evidence type="ECO:0000256" key="10">
    <source>
        <dbReference type="ARBA" id="ARBA00023455"/>
    </source>
</evidence>
<evidence type="ECO:0000256" key="11">
    <source>
        <dbReference type="SAM" id="MobiDB-lite"/>
    </source>
</evidence>
<dbReference type="SMART" id="SM00382">
    <property type="entry name" value="AAA"/>
    <property type="match status" value="1"/>
</dbReference>
<feature type="transmembrane region" description="Helical" evidence="12">
    <location>
        <begin position="293"/>
        <end position="317"/>
    </location>
</feature>
<evidence type="ECO:0000259" key="14">
    <source>
        <dbReference type="PROSITE" id="PS50929"/>
    </source>
</evidence>
<keyword evidence="2" id="KW-0813">Transport</keyword>
<accession>A0A132MUF9</accession>
<evidence type="ECO:0000256" key="3">
    <source>
        <dbReference type="ARBA" id="ARBA00022475"/>
    </source>
</evidence>
<dbReference type="PATRIC" id="fig|1469144.10.peg.2668"/>
<dbReference type="InterPro" id="IPR039421">
    <property type="entry name" value="Type_1_exporter"/>
</dbReference>
<dbReference type="GO" id="GO:0016887">
    <property type="term" value="F:ATP hydrolysis activity"/>
    <property type="evidence" value="ECO:0007669"/>
    <property type="project" value="InterPro"/>
</dbReference>
<dbReference type="InterPro" id="IPR036640">
    <property type="entry name" value="ABC1_TM_sf"/>
</dbReference>
<name>A0A132MUF9_9ACTN</name>
<evidence type="ECO:0000313" key="16">
    <source>
        <dbReference type="Proteomes" id="UP000070188"/>
    </source>
</evidence>
<keyword evidence="9 12" id="KW-0472">Membrane</keyword>
<feature type="domain" description="ABC transmembrane type-1" evidence="14">
    <location>
        <begin position="83"/>
        <end position="354"/>
    </location>
</feature>
<dbReference type="InterPro" id="IPR003439">
    <property type="entry name" value="ABC_transporter-like_ATP-bd"/>
</dbReference>
<comment type="subcellular location">
    <subcellularLocation>
        <location evidence="1">Cell inner membrane</location>
        <topology evidence="1">Multi-pass membrane protein</topology>
    </subcellularLocation>
</comment>
<comment type="caution">
    <text evidence="15">The sequence shown here is derived from an EMBL/GenBank/DDBJ whole genome shotgun (WGS) entry which is preliminary data.</text>
</comment>
<evidence type="ECO:0000259" key="13">
    <source>
        <dbReference type="PROSITE" id="PS50893"/>
    </source>
</evidence>
<evidence type="ECO:0000256" key="4">
    <source>
        <dbReference type="ARBA" id="ARBA00022519"/>
    </source>
</evidence>
<dbReference type="InterPro" id="IPR017871">
    <property type="entry name" value="ABC_transporter-like_CS"/>
</dbReference>
<dbReference type="FunFam" id="3.40.50.300:FF:000221">
    <property type="entry name" value="Multidrug ABC transporter ATP-binding protein"/>
    <property type="match status" value="1"/>
</dbReference>
<dbReference type="PROSITE" id="PS50893">
    <property type="entry name" value="ABC_TRANSPORTER_2"/>
    <property type="match status" value="1"/>
</dbReference>
<protein>
    <submittedName>
        <fullName evidence="15">Xenobiotic-transporting ATPase</fullName>
    </submittedName>
</protein>
<evidence type="ECO:0000256" key="12">
    <source>
        <dbReference type="SAM" id="Phobius"/>
    </source>
</evidence>
<evidence type="ECO:0000256" key="6">
    <source>
        <dbReference type="ARBA" id="ARBA00022741"/>
    </source>
</evidence>
<evidence type="ECO:0000256" key="7">
    <source>
        <dbReference type="ARBA" id="ARBA00022840"/>
    </source>
</evidence>
<keyword evidence="8 12" id="KW-1133">Transmembrane helix</keyword>
<feature type="transmembrane region" description="Helical" evidence="12">
    <location>
        <begin position="181"/>
        <end position="207"/>
    </location>
</feature>
<organism evidence="15 16">
    <name type="scientific">Carbonactinospora thermoautotrophica</name>
    <dbReference type="NCBI Taxonomy" id="1469144"/>
    <lineage>
        <taxon>Bacteria</taxon>
        <taxon>Bacillati</taxon>
        <taxon>Actinomycetota</taxon>
        <taxon>Actinomycetes</taxon>
        <taxon>Kitasatosporales</taxon>
        <taxon>Carbonactinosporaceae</taxon>
        <taxon>Carbonactinospora</taxon>
    </lineage>
</organism>
<dbReference type="PROSITE" id="PS50929">
    <property type="entry name" value="ABC_TM1F"/>
    <property type="match status" value="1"/>
</dbReference>
<dbReference type="GO" id="GO:0005886">
    <property type="term" value="C:plasma membrane"/>
    <property type="evidence" value="ECO:0007669"/>
    <property type="project" value="UniProtKB-SubCell"/>
</dbReference>
<comment type="similarity">
    <text evidence="10">Belongs to the ABC transporter superfamily. Siderophore-Fe(3+) uptake transporter (SIUT) (TC 3.A.1.21) family.</text>
</comment>
<dbReference type="CDD" id="cd18564">
    <property type="entry name" value="ABC_6TM_exporter_like"/>
    <property type="match status" value="1"/>
</dbReference>
<keyword evidence="4" id="KW-0997">Cell inner membrane</keyword>
<keyword evidence="16" id="KW-1185">Reference proteome</keyword>
<sequence>MMGHRYPNDTGVEREEREERGEEGGGPRRWLRGLFVVEEPDSELVGQAPPVPIRQIFARFWPYTRGLRKWLPVTLLFIALDPVLDAVGIWLFKLLVDEVLVPRDFDPFLPLAVAYIVLTLLSGAVSFADDVLSEWVGQRFVLSLRTDLFRHLQRLSLNFFDRRQLGDVLTRLTGDVQAIESFVLSGLAEAISSVLRLVVFVGVLLYLRWDLTLVALLVAPLFWVVARHFARLLKQASRERRRRSGSITAVAEESLGNVALVQSYNREGWELARFRRENLAKFRADMTAVRLQAFFSPLIDALELLGGLLVIGLGAWHLSRGELTLGGLLAFVAFLTQLYSPIRDLGRLANTVYAASAAAERVIEVLDERPAVVELPDARRPGRARGLVDVESLTFSYPGTARPALASVSFQARPGETLALVGASGAGKSTLAKLLLRFYDPTEGRIRVDGYDLRELNLEWLRENVAVLLQETLVFDGTVRDNIAYGRPDATEAEIIEAARAADAHEFIRALPDGYDTVLGQRGRLLSGGQRQRVAIARAMIRDAPILLLDEPTTGLDAEASQRILEPLRRLMRGRTTIVISHNLLTVTEADQIVVLEHGRVVETGRHAELLAANRGYAQLYRIHATSHDGIHPSLERP</sequence>
<proteinExistence type="inferred from homology"/>
<dbReference type="InterPro" id="IPR011527">
    <property type="entry name" value="ABC1_TM_dom"/>
</dbReference>
<feature type="transmembrane region" description="Helical" evidence="12">
    <location>
        <begin position="70"/>
        <end position="92"/>
    </location>
</feature>
<evidence type="ECO:0000313" key="15">
    <source>
        <dbReference type="EMBL" id="KWX01434.1"/>
    </source>
</evidence>
<dbReference type="GO" id="GO:0005524">
    <property type="term" value="F:ATP binding"/>
    <property type="evidence" value="ECO:0007669"/>
    <property type="project" value="UniProtKB-KW"/>
</dbReference>
<feature type="region of interest" description="Disordered" evidence="11">
    <location>
        <begin position="1"/>
        <end position="25"/>
    </location>
</feature>
<feature type="domain" description="ABC transporter" evidence="13">
    <location>
        <begin position="388"/>
        <end position="623"/>
    </location>
</feature>
<dbReference type="PANTHER" id="PTHR43394:SF1">
    <property type="entry name" value="ATP-BINDING CASSETTE SUB-FAMILY B MEMBER 10, MITOCHONDRIAL"/>
    <property type="match status" value="1"/>
</dbReference>
<evidence type="ECO:0000256" key="9">
    <source>
        <dbReference type="ARBA" id="ARBA00023136"/>
    </source>
</evidence>
<dbReference type="InterPro" id="IPR003593">
    <property type="entry name" value="AAA+_ATPase"/>
</dbReference>
<keyword evidence="6" id="KW-0547">Nucleotide-binding</keyword>
<dbReference type="SUPFAM" id="SSF90123">
    <property type="entry name" value="ABC transporter transmembrane region"/>
    <property type="match status" value="1"/>
</dbReference>
<dbReference type="Gene3D" id="1.20.1560.10">
    <property type="entry name" value="ABC transporter type 1, transmembrane domain"/>
    <property type="match status" value="1"/>
</dbReference>
<dbReference type="Pfam" id="PF00664">
    <property type="entry name" value="ABC_membrane"/>
    <property type="match status" value="1"/>
</dbReference>
<dbReference type="EMBL" id="LAXD01000001">
    <property type="protein sequence ID" value="KWX01434.1"/>
    <property type="molecule type" value="Genomic_DNA"/>
</dbReference>
<feature type="transmembrane region" description="Helical" evidence="12">
    <location>
        <begin position="213"/>
        <end position="233"/>
    </location>
</feature>
<keyword evidence="5 12" id="KW-0812">Transmembrane</keyword>
<dbReference type="AlphaFoldDB" id="A0A132MUF9"/>
<feature type="compositionally biased region" description="Basic and acidic residues" evidence="11">
    <location>
        <begin position="11"/>
        <end position="25"/>
    </location>
</feature>
<dbReference type="SUPFAM" id="SSF52540">
    <property type="entry name" value="P-loop containing nucleoside triphosphate hydrolases"/>
    <property type="match status" value="1"/>
</dbReference>
<dbReference type="PANTHER" id="PTHR43394">
    <property type="entry name" value="ATP-DEPENDENT PERMEASE MDL1, MITOCHONDRIAL"/>
    <property type="match status" value="1"/>
</dbReference>
<dbReference type="GO" id="GO:0015421">
    <property type="term" value="F:ABC-type oligopeptide transporter activity"/>
    <property type="evidence" value="ECO:0007669"/>
    <property type="project" value="TreeGrafter"/>
</dbReference>
<evidence type="ECO:0000256" key="1">
    <source>
        <dbReference type="ARBA" id="ARBA00004429"/>
    </source>
</evidence>
<dbReference type="STRING" id="1469144.LI90_2462"/>
<keyword evidence="3" id="KW-1003">Cell membrane</keyword>
<keyword evidence="7" id="KW-0067">ATP-binding</keyword>
<evidence type="ECO:0000256" key="8">
    <source>
        <dbReference type="ARBA" id="ARBA00022989"/>
    </source>
</evidence>
<reference evidence="16" key="1">
    <citation type="submission" date="2015-04" db="EMBL/GenBank/DDBJ databases">
        <title>Physiological reanalysis, assessment of diazotrophy, and genome sequences of multiple isolates of Streptomyces thermoautotrophicus.</title>
        <authorList>
            <person name="MacKellar D.C."/>
            <person name="Lieber L."/>
            <person name="Norman J."/>
            <person name="Bolger A."/>
            <person name="Tobin C."/>
            <person name="Murray J.W."/>
            <person name="Chang R."/>
            <person name="Ford T."/>
            <person name="Nguyen P.Q."/>
            <person name="Woodward J."/>
            <person name="Permingeat H."/>
            <person name="Joshi N.S."/>
            <person name="Silver P.A."/>
            <person name="Usadel B."/>
            <person name="Rutherford A.W."/>
            <person name="Friesen M."/>
            <person name="Prell J."/>
        </authorList>
    </citation>
    <scope>NUCLEOTIDE SEQUENCE [LARGE SCALE GENOMIC DNA]</scope>
    <source>
        <strain evidence="16">H1</strain>
    </source>
</reference>
<evidence type="ECO:0000256" key="5">
    <source>
        <dbReference type="ARBA" id="ARBA00022692"/>
    </source>
</evidence>
<dbReference type="Pfam" id="PF00005">
    <property type="entry name" value="ABC_tran"/>
    <property type="match status" value="1"/>
</dbReference>
<gene>
    <name evidence="15" type="ORF">LI90_2462</name>
</gene>
<evidence type="ECO:0000256" key="2">
    <source>
        <dbReference type="ARBA" id="ARBA00022448"/>
    </source>
</evidence>
<dbReference type="InterPro" id="IPR027417">
    <property type="entry name" value="P-loop_NTPase"/>
</dbReference>
<dbReference type="Gene3D" id="3.40.50.300">
    <property type="entry name" value="P-loop containing nucleotide triphosphate hydrolases"/>
    <property type="match status" value="1"/>
</dbReference>
<dbReference type="Proteomes" id="UP000070188">
    <property type="component" value="Unassembled WGS sequence"/>
</dbReference>
<feature type="transmembrane region" description="Helical" evidence="12">
    <location>
        <begin position="112"/>
        <end position="132"/>
    </location>
</feature>